<dbReference type="AlphaFoldDB" id="A0A7S4HX00"/>
<organism evidence="1">
    <name type="scientific">Vannella robusta</name>
    <dbReference type="NCBI Taxonomy" id="1487602"/>
    <lineage>
        <taxon>Eukaryota</taxon>
        <taxon>Amoebozoa</taxon>
        <taxon>Discosea</taxon>
        <taxon>Flabellinia</taxon>
        <taxon>Vannellidae</taxon>
        <taxon>Vannella</taxon>
    </lineage>
</organism>
<evidence type="ECO:0000313" key="1">
    <source>
        <dbReference type="EMBL" id="CAE2211540.1"/>
    </source>
</evidence>
<protein>
    <submittedName>
        <fullName evidence="1">Uncharacterized protein</fullName>
    </submittedName>
</protein>
<proteinExistence type="predicted"/>
<sequence length="113" mass="12707">MVFIGNLTDSSTLDKVAATTIPSTGLDIQKQLQDTLELIRTDPMFEILESNEEAVYFRVTGVSTTSLSMQELDERFGIDFDKMNEDLARSVNSSPGKNFAIDFLLLLLTLYQY</sequence>
<accession>A0A7S4HX00</accession>
<reference evidence="1" key="1">
    <citation type="submission" date="2021-01" db="EMBL/GenBank/DDBJ databases">
        <authorList>
            <person name="Corre E."/>
            <person name="Pelletier E."/>
            <person name="Niang G."/>
            <person name="Scheremetjew M."/>
            <person name="Finn R."/>
            <person name="Kale V."/>
            <person name="Holt S."/>
            <person name="Cochrane G."/>
            <person name="Meng A."/>
            <person name="Brown T."/>
            <person name="Cohen L."/>
        </authorList>
    </citation>
    <scope>NUCLEOTIDE SEQUENCE</scope>
    <source>
        <strain evidence="1">DIVA3 518/3/11/1/6</strain>
    </source>
</reference>
<dbReference type="EMBL" id="HBKP01007549">
    <property type="protein sequence ID" value="CAE2211540.1"/>
    <property type="molecule type" value="Transcribed_RNA"/>
</dbReference>
<gene>
    <name evidence="1" type="ORF">VSP0166_LOCUS5413</name>
</gene>
<name>A0A7S4HX00_9EUKA</name>